<protein>
    <recommendedName>
        <fullName evidence="2">HTH marR-type domain-containing protein</fullName>
    </recommendedName>
</protein>
<dbReference type="SMART" id="SM00347">
    <property type="entry name" value="HTH_MARR"/>
    <property type="match status" value="1"/>
</dbReference>
<feature type="compositionally biased region" description="Low complexity" evidence="1">
    <location>
        <begin position="37"/>
        <end position="63"/>
    </location>
</feature>
<accession>A0ABQ2U2K3</accession>
<name>A0ABQ2U2K3_9ACTN</name>
<comment type="caution">
    <text evidence="3">The sequence shown here is derived from an EMBL/GenBank/DDBJ whole genome shotgun (WGS) entry which is preliminary data.</text>
</comment>
<gene>
    <name evidence="3" type="ORF">GCM10010287_40840</name>
</gene>
<dbReference type="SUPFAM" id="SSF46785">
    <property type="entry name" value="Winged helix' DNA-binding domain"/>
    <property type="match status" value="1"/>
</dbReference>
<sequence length="234" mass="25076">MRAAWHGPRHLLEGAWAGAERGIHAPVTDAADGRAGDGATTAGPPGERRTAGPPGNRNAAGPPGERRARLTAELAVVARRYMASYALLNQALADRLGLHPTDLQCLNLLTLEPGPVTTGRIAELTGLTTGSATRLVDRLERAGYVVRARDAGDRRLVLVAPVPERIAEVARVWERVGSGWFALFDDLDDRELALFVEHMRRTTEYGAEQAARLRAGEPVPAGTVDRETVSGQAE</sequence>
<dbReference type="InterPro" id="IPR036388">
    <property type="entry name" value="WH-like_DNA-bd_sf"/>
</dbReference>
<dbReference type="InterPro" id="IPR000835">
    <property type="entry name" value="HTH_MarR-typ"/>
</dbReference>
<evidence type="ECO:0000313" key="4">
    <source>
        <dbReference type="Proteomes" id="UP000629911"/>
    </source>
</evidence>
<feature type="region of interest" description="Disordered" evidence="1">
    <location>
        <begin position="27"/>
        <end position="65"/>
    </location>
</feature>
<dbReference type="Pfam" id="PF12802">
    <property type="entry name" value="MarR_2"/>
    <property type="match status" value="1"/>
</dbReference>
<dbReference type="EMBL" id="BMTZ01000012">
    <property type="protein sequence ID" value="GGT62032.1"/>
    <property type="molecule type" value="Genomic_DNA"/>
</dbReference>
<reference evidence="4" key="1">
    <citation type="journal article" date="2019" name="Int. J. Syst. Evol. Microbiol.">
        <title>The Global Catalogue of Microorganisms (GCM) 10K type strain sequencing project: providing services to taxonomists for standard genome sequencing and annotation.</title>
        <authorList>
            <consortium name="The Broad Institute Genomics Platform"/>
            <consortium name="The Broad Institute Genome Sequencing Center for Infectious Disease"/>
            <person name="Wu L."/>
            <person name="Ma J."/>
        </authorList>
    </citation>
    <scope>NUCLEOTIDE SEQUENCE [LARGE SCALE GENOMIC DNA]</scope>
    <source>
        <strain evidence="4">JCM 4422</strain>
    </source>
</reference>
<evidence type="ECO:0000313" key="3">
    <source>
        <dbReference type="EMBL" id="GGT62032.1"/>
    </source>
</evidence>
<dbReference type="InterPro" id="IPR039422">
    <property type="entry name" value="MarR/SlyA-like"/>
</dbReference>
<dbReference type="PANTHER" id="PTHR33164:SF106">
    <property type="entry name" value="TRANSCRIPTIONAL REGULATORY PROTEIN"/>
    <property type="match status" value="1"/>
</dbReference>
<dbReference type="Proteomes" id="UP000629911">
    <property type="component" value="Unassembled WGS sequence"/>
</dbReference>
<evidence type="ECO:0000256" key="1">
    <source>
        <dbReference type="SAM" id="MobiDB-lite"/>
    </source>
</evidence>
<dbReference type="InterPro" id="IPR011991">
    <property type="entry name" value="ArsR-like_HTH"/>
</dbReference>
<feature type="domain" description="HTH marR-type" evidence="2">
    <location>
        <begin position="67"/>
        <end position="204"/>
    </location>
</feature>
<dbReference type="CDD" id="cd00090">
    <property type="entry name" value="HTH_ARSR"/>
    <property type="match status" value="1"/>
</dbReference>
<dbReference type="PANTHER" id="PTHR33164">
    <property type="entry name" value="TRANSCRIPTIONAL REGULATOR, MARR FAMILY"/>
    <property type="match status" value="1"/>
</dbReference>
<dbReference type="InterPro" id="IPR036390">
    <property type="entry name" value="WH_DNA-bd_sf"/>
</dbReference>
<evidence type="ECO:0000259" key="2">
    <source>
        <dbReference type="PROSITE" id="PS50995"/>
    </source>
</evidence>
<organism evidence="3 4">
    <name type="scientific">Streptomyces variabilis</name>
    <dbReference type="NCBI Taxonomy" id="67372"/>
    <lineage>
        <taxon>Bacteria</taxon>
        <taxon>Bacillati</taxon>
        <taxon>Actinomycetota</taxon>
        <taxon>Actinomycetes</taxon>
        <taxon>Kitasatosporales</taxon>
        <taxon>Streptomycetaceae</taxon>
        <taxon>Streptomyces</taxon>
        <taxon>Streptomyces griseoincarnatus group</taxon>
    </lineage>
</organism>
<keyword evidence="4" id="KW-1185">Reference proteome</keyword>
<proteinExistence type="predicted"/>
<dbReference type="PROSITE" id="PS50995">
    <property type="entry name" value="HTH_MARR_2"/>
    <property type="match status" value="1"/>
</dbReference>
<dbReference type="Gene3D" id="1.10.10.10">
    <property type="entry name" value="Winged helix-like DNA-binding domain superfamily/Winged helix DNA-binding domain"/>
    <property type="match status" value="1"/>
</dbReference>